<keyword evidence="1" id="KW-0812">Transmembrane</keyword>
<keyword evidence="1" id="KW-1133">Transmembrane helix</keyword>
<feature type="transmembrane region" description="Helical" evidence="1">
    <location>
        <begin position="6"/>
        <end position="24"/>
    </location>
</feature>
<dbReference type="EMBL" id="LT934425">
    <property type="protein sequence ID" value="SOH03038.1"/>
    <property type="molecule type" value="Genomic_DNA"/>
</dbReference>
<dbReference type="Proteomes" id="UP000221734">
    <property type="component" value="Chromosome Kuenenia_stuttgartiensis_MBR1"/>
</dbReference>
<accession>A0A2C9CBT7</accession>
<proteinExistence type="predicted"/>
<keyword evidence="1" id="KW-0472">Membrane</keyword>
<evidence type="ECO:0000313" key="2">
    <source>
        <dbReference type="EMBL" id="SOH03038.1"/>
    </source>
</evidence>
<organism evidence="2 3">
    <name type="scientific">Kuenenia stuttgartiensis</name>
    <dbReference type="NCBI Taxonomy" id="174633"/>
    <lineage>
        <taxon>Bacteria</taxon>
        <taxon>Pseudomonadati</taxon>
        <taxon>Planctomycetota</taxon>
        <taxon>Candidatus Brocadiia</taxon>
        <taxon>Candidatus Brocadiales</taxon>
        <taxon>Candidatus Brocadiaceae</taxon>
        <taxon>Candidatus Kuenenia</taxon>
    </lineage>
</organism>
<sequence>MNNSSVYTGFWFSFILYSIPWMISKETINVIRVKYDTLKVELGERGRRMWAAAEAQSLGYGGVAAVSKATVIAESTIRIGRREMATSPAGDI</sequence>
<name>A0A2C9CBT7_KUEST</name>
<evidence type="ECO:0000313" key="3">
    <source>
        <dbReference type="Proteomes" id="UP000221734"/>
    </source>
</evidence>
<dbReference type="KEGG" id="kst:KSMBR1_0524"/>
<protein>
    <submittedName>
        <fullName evidence="2">Uncharacterized protein</fullName>
    </submittedName>
</protein>
<gene>
    <name evidence="2" type="ORF">KSMBR1_0524</name>
</gene>
<dbReference type="OrthoDB" id="251456at2"/>
<keyword evidence="3" id="KW-1185">Reference proteome</keyword>
<evidence type="ECO:0000256" key="1">
    <source>
        <dbReference type="SAM" id="Phobius"/>
    </source>
</evidence>
<dbReference type="AlphaFoldDB" id="A0A2C9CBT7"/>
<reference evidence="3" key="1">
    <citation type="submission" date="2017-10" db="EMBL/GenBank/DDBJ databases">
        <authorList>
            <person name="Frank J."/>
        </authorList>
    </citation>
    <scope>NUCLEOTIDE SEQUENCE [LARGE SCALE GENOMIC DNA]</scope>
</reference>